<evidence type="ECO:0000313" key="7">
    <source>
        <dbReference type="Proteomes" id="UP000070659"/>
    </source>
</evidence>
<gene>
    <name evidence="2" type="ORF">LI90_2150</name>
    <name evidence="3" type="ORF">TH66_06210</name>
    <name evidence="4" type="ORF">TR74_09830</name>
</gene>
<reference evidence="2" key="3">
    <citation type="submission" date="2015-04" db="EMBL/GenBank/DDBJ databases">
        <title>Physiological reanalysis, assessment of diazotrophy, and genome sequences of multiple isolates of Streptomyces thermoautotrophicus.</title>
        <authorList>
            <person name="MacKellar D.C."/>
            <person name="Lieber L."/>
            <person name="Norman J."/>
            <person name="Bolger A."/>
            <person name="Tobin C."/>
            <person name="Murray J.W."/>
            <person name="Woodward J."/>
            <person name="Friesen M."/>
            <person name="Prell J."/>
        </authorList>
    </citation>
    <scope>NUCLEOTIDE SEQUENCE [LARGE SCALE GENOMIC DNA]</scope>
    <source>
        <strain evidence="2">H1</strain>
    </source>
</reference>
<evidence type="ECO:0000313" key="4">
    <source>
        <dbReference type="EMBL" id="KWX09399.1"/>
    </source>
</evidence>
<dbReference type="PATRIC" id="fig|1469144.10.peg.2331"/>
<reference evidence="3 7" key="1">
    <citation type="submission" date="2015-02" db="EMBL/GenBank/DDBJ databases">
        <title>Physiological reanalysis, assessment of diazotrophy, and genome sequences of multiple isolates of Streptomyces thermoautotrophicus.</title>
        <authorList>
            <person name="MacKellar D.C."/>
            <person name="Lieber L."/>
            <person name="Norman J."/>
            <person name="Bolger A."/>
            <person name="Tobin C."/>
            <person name="Murray J.W."/>
            <person name="Prell J."/>
        </authorList>
    </citation>
    <scope>NUCLEOTIDE SEQUENCE [LARGE SCALE GENOMIC DNA]</scope>
    <source>
        <strain evidence="3 7">UBT1</strain>
    </source>
</reference>
<feature type="transmembrane region" description="Helical" evidence="1">
    <location>
        <begin position="53"/>
        <end position="76"/>
    </location>
</feature>
<dbReference type="EMBL" id="JYIJ01000014">
    <property type="protein sequence ID" value="KWX04767.1"/>
    <property type="molecule type" value="Genomic_DNA"/>
</dbReference>
<comment type="caution">
    <text evidence="3">The sequence shown here is derived from an EMBL/GenBank/DDBJ whole genome shotgun (WGS) entry which is preliminary data.</text>
</comment>
<dbReference type="EMBL" id="JYIK01000822">
    <property type="protein sequence ID" value="KWX09399.1"/>
    <property type="molecule type" value="Genomic_DNA"/>
</dbReference>
<keyword evidence="5" id="KW-1185">Reference proteome</keyword>
<evidence type="ECO:0000313" key="5">
    <source>
        <dbReference type="Proteomes" id="UP000070188"/>
    </source>
</evidence>
<dbReference type="OrthoDB" id="4629737at2"/>
<evidence type="ECO:0000313" key="6">
    <source>
        <dbReference type="Proteomes" id="UP000070598"/>
    </source>
</evidence>
<reference evidence="5" key="4">
    <citation type="submission" date="2015-04" db="EMBL/GenBank/DDBJ databases">
        <title>Physiological reanalysis, assessment of diazotrophy, and genome sequences of multiple isolates of Streptomyces thermoautotrophicus.</title>
        <authorList>
            <person name="MacKellar D.C."/>
            <person name="Lieber L."/>
            <person name="Norman J."/>
            <person name="Bolger A."/>
            <person name="Tobin C."/>
            <person name="Murray J.W."/>
            <person name="Chang R."/>
            <person name="Ford T."/>
            <person name="Nguyen P.Q."/>
            <person name="Woodward J."/>
            <person name="Permingeat H."/>
            <person name="Joshi N.S."/>
            <person name="Silver P.A."/>
            <person name="Usadel B."/>
            <person name="Rutherford A.W."/>
            <person name="Friesen M."/>
            <person name="Prell J."/>
        </authorList>
    </citation>
    <scope>NUCLEOTIDE SEQUENCE [LARGE SCALE GENOMIC DNA]</scope>
    <source>
        <strain evidence="5">H1</strain>
    </source>
</reference>
<evidence type="ECO:0000313" key="3">
    <source>
        <dbReference type="EMBL" id="KWX04767.1"/>
    </source>
</evidence>
<protein>
    <recommendedName>
        <fullName evidence="8">Copper resistance protein D domain-containing protein</fullName>
    </recommendedName>
</protein>
<name>A0A132N404_9ACTN</name>
<accession>A0A132N404</accession>
<evidence type="ECO:0008006" key="8">
    <source>
        <dbReference type="Google" id="ProtNLM"/>
    </source>
</evidence>
<dbReference type="STRING" id="1469144.LI90_2150"/>
<dbReference type="RefSeq" id="WP_066887347.1">
    <property type="nucleotide sequence ID" value="NZ_JYIJ01000014.1"/>
</dbReference>
<proteinExistence type="predicted"/>
<feature type="transmembrane region" description="Helical" evidence="1">
    <location>
        <begin position="82"/>
        <end position="101"/>
    </location>
</feature>
<evidence type="ECO:0000256" key="1">
    <source>
        <dbReference type="SAM" id="Phobius"/>
    </source>
</evidence>
<dbReference type="Proteomes" id="UP000070188">
    <property type="component" value="Unassembled WGS sequence"/>
</dbReference>
<dbReference type="Proteomes" id="UP000070598">
    <property type="component" value="Unassembled WGS sequence"/>
</dbReference>
<dbReference type="Proteomes" id="UP000070659">
    <property type="component" value="Unassembled WGS sequence"/>
</dbReference>
<sequence>MLPVTWETIRVALHVLAATIWVGGQLTLAALVPAIRQVSPEATRVAARRFAAVAWGAYAVLAATGVWNVAAVWSGVAGTYRTTLVVKISVVVLSGVTALAHQRARGPAALAVFGALSALTALLAVFLGVLLG</sequence>
<evidence type="ECO:0000313" key="2">
    <source>
        <dbReference type="EMBL" id="KWX01122.1"/>
    </source>
</evidence>
<feature type="transmembrane region" description="Helical" evidence="1">
    <location>
        <begin position="108"/>
        <end position="131"/>
    </location>
</feature>
<dbReference type="EMBL" id="LAXD01000001">
    <property type="protein sequence ID" value="KWX01122.1"/>
    <property type="molecule type" value="Genomic_DNA"/>
</dbReference>
<reference evidence="6" key="2">
    <citation type="submission" date="2015-02" db="EMBL/GenBank/DDBJ databases">
        <title>Physiological reanalysis, assessment of diazotrophy, and genome sequences of multiple isolates of Streptomyces thermoautotrophicus.</title>
        <authorList>
            <person name="MacKellar D.C."/>
            <person name="Lieber L."/>
            <person name="Norman J."/>
            <person name="Bolger A."/>
            <person name="Tobin C."/>
            <person name="Murray J.W."/>
            <person name="Friesen M."/>
            <person name="Prell J."/>
        </authorList>
    </citation>
    <scope>NUCLEOTIDE SEQUENCE [LARGE SCALE GENOMIC DNA]</scope>
    <source>
        <strain evidence="6">UBT1</strain>
    </source>
</reference>
<feature type="transmembrane region" description="Helical" evidence="1">
    <location>
        <begin position="12"/>
        <end position="32"/>
    </location>
</feature>
<keyword evidence="1" id="KW-0812">Transmembrane</keyword>
<keyword evidence="1" id="KW-1133">Transmembrane helix</keyword>
<keyword evidence="1" id="KW-0472">Membrane</keyword>
<dbReference type="AlphaFoldDB" id="A0A132N404"/>
<organism evidence="3 7">
    <name type="scientific">Carbonactinospora thermoautotrophica</name>
    <dbReference type="NCBI Taxonomy" id="1469144"/>
    <lineage>
        <taxon>Bacteria</taxon>
        <taxon>Bacillati</taxon>
        <taxon>Actinomycetota</taxon>
        <taxon>Actinomycetes</taxon>
        <taxon>Kitasatosporales</taxon>
        <taxon>Carbonactinosporaceae</taxon>
        <taxon>Carbonactinospora</taxon>
    </lineage>
</organism>